<dbReference type="InterPro" id="IPR005031">
    <property type="entry name" value="COQ10_START"/>
</dbReference>
<feature type="compositionally biased region" description="Basic and acidic residues" evidence="1">
    <location>
        <begin position="275"/>
        <end position="294"/>
    </location>
</feature>
<dbReference type="PANTHER" id="PTHR33824">
    <property type="entry name" value="POLYKETIDE CYCLASE/DEHYDRASE AND LIPID TRANSPORT SUPERFAMILY PROTEIN"/>
    <property type="match status" value="1"/>
</dbReference>
<dbReference type="Proteomes" id="UP001183390">
    <property type="component" value="Unassembled WGS sequence"/>
</dbReference>
<organism evidence="3 4">
    <name type="scientific">Nocardiopsis lambiniae</name>
    <dbReference type="NCBI Taxonomy" id="3075539"/>
    <lineage>
        <taxon>Bacteria</taxon>
        <taxon>Bacillati</taxon>
        <taxon>Actinomycetota</taxon>
        <taxon>Actinomycetes</taxon>
        <taxon>Streptosporangiales</taxon>
        <taxon>Nocardiopsidaceae</taxon>
        <taxon>Nocardiopsis</taxon>
    </lineage>
</organism>
<sequence>MAEDNAGPLARLRELADRNPATSQLADAVQGYASAKAKSVVTQSAKSLGHTVERLVGGGDSDDGSSLGTRIAKGAVVEGGKGIKDKAKGLVGKLPGMGGGSGGGSGGGGGGAGGKWPITIVEDIDVGVPVRAAYNQWSAFPDFGRFAKGVISVHEGDDETASRWNAKIFWSNRRWDATITEQIQDYRIAWETEGDKGTTKGAVTFHPLGENITRVLLVTEYRPVGFFERTGNLWRAQGRRLRLDLKHYRRHLMMMAQQETEELEGWRGEIRDSEVVVSHDEAMEREQEESRSESDEAEEEHDEEAGEAEEDEDFGEEEEPEDEEEPDEDGEEEEPEEELEYEEDEDEDDAQER</sequence>
<gene>
    <name evidence="3" type="ORF">RM479_07765</name>
</gene>
<evidence type="ECO:0000259" key="2">
    <source>
        <dbReference type="Pfam" id="PF03364"/>
    </source>
</evidence>
<feature type="region of interest" description="Disordered" evidence="1">
    <location>
        <begin position="275"/>
        <end position="353"/>
    </location>
</feature>
<dbReference type="InterPro" id="IPR023393">
    <property type="entry name" value="START-like_dom_sf"/>
</dbReference>
<dbReference type="RefSeq" id="WP_311511039.1">
    <property type="nucleotide sequence ID" value="NZ_JAVREP010000004.1"/>
</dbReference>
<reference evidence="4" key="1">
    <citation type="submission" date="2023-07" db="EMBL/GenBank/DDBJ databases">
        <title>30 novel species of actinomycetes from the DSMZ collection.</title>
        <authorList>
            <person name="Nouioui I."/>
        </authorList>
    </citation>
    <scope>NUCLEOTIDE SEQUENCE [LARGE SCALE GENOMIC DNA]</scope>
    <source>
        <strain evidence="4">DSM 44743</strain>
    </source>
</reference>
<comment type="caution">
    <text evidence="3">The sequence shown here is derived from an EMBL/GenBank/DDBJ whole genome shotgun (WGS) entry which is preliminary data.</text>
</comment>
<accession>A0ABU2M6L7</accession>
<dbReference type="EMBL" id="JAVREP010000004">
    <property type="protein sequence ID" value="MDT0328307.1"/>
    <property type="molecule type" value="Genomic_DNA"/>
</dbReference>
<evidence type="ECO:0000313" key="3">
    <source>
        <dbReference type="EMBL" id="MDT0328307.1"/>
    </source>
</evidence>
<dbReference type="CDD" id="cd07817">
    <property type="entry name" value="SRPBCC_8"/>
    <property type="match status" value="1"/>
</dbReference>
<feature type="compositionally biased region" description="Acidic residues" evidence="1">
    <location>
        <begin position="295"/>
        <end position="353"/>
    </location>
</feature>
<dbReference type="SUPFAM" id="SSF55961">
    <property type="entry name" value="Bet v1-like"/>
    <property type="match status" value="1"/>
</dbReference>
<dbReference type="Pfam" id="PF03364">
    <property type="entry name" value="Polyketide_cyc"/>
    <property type="match status" value="1"/>
</dbReference>
<dbReference type="PANTHER" id="PTHR33824:SF7">
    <property type="entry name" value="POLYKETIDE CYCLASE_DEHYDRASE AND LIPID TRANSPORT SUPERFAMILY PROTEIN"/>
    <property type="match status" value="1"/>
</dbReference>
<proteinExistence type="predicted"/>
<feature type="domain" description="Coenzyme Q-binding protein COQ10 START" evidence="2">
    <location>
        <begin position="126"/>
        <end position="246"/>
    </location>
</feature>
<keyword evidence="4" id="KW-1185">Reference proteome</keyword>
<protein>
    <submittedName>
        <fullName evidence="3">SRPBCC family protein</fullName>
    </submittedName>
</protein>
<name>A0ABU2M6L7_9ACTN</name>
<evidence type="ECO:0000313" key="4">
    <source>
        <dbReference type="Proteomes" id="UP001183390"/>
    </source>
</evidence>
<evidence type="ECO:0000256" key="1">
    <source>
        <dbReference type="SAM" id="MobiDB-lite"/>
    </source>
</evidence>
<dbReference type="Gene3D" id="3.30.530.20">
    <property type="match status" value="1"/>
</dbReference>
<dbReference type="InterPro" id="IPR047137">
    <property type="entry name" value="ORF3"/>
</dbReference>